<accession>A0A1V5M5N4</accession>
<protein>
    <recommendedName>
        <fullName evidence="2">Exo-alpha-sialidase</fullName>
    </recommendedName>
</protein>
<comment type="caution">
    <text evidence="1">The sequence shown here is derived from an EMBL/GenBank/DDBJ whole genome shotgun (WGS) entry which is preliminary data.</text>
</comment>
<dbReference type="AlphaFoldDB" id="A0A1V5M5N4"/>
<proteinExistence type="predicted"/>
<gene>
    <name evidence="1" type="ORF">BWY73_01659</name>
</gene>
<sequence length="165" mass="18439">MLENQTGDTVYGVRVWAQGLFERAWLLNRTGYGVKTGGAIREIPGVLPSGGRATMRLLFNRAYRKQEPTTPAAFSARAILPPFNRALPLASETALEGPVDYAGRRLLRWTAVPNRLYTVLRSDDAGATWEPVAPLIRATANRQMWLDLDEDAPGHREYRVFDVGR</sequence>
<evidence type="ECO:0008006" key="2">
    <source>
        <dbReference type="Google" id="ProtNLM"/>
    </source>
</evidence>
<dbReference type="EMBL" id="MWAK01000501">
    <property type="protein sequence ID" value="OPZ88465.1"/>
    <property type="molecule type" value="Genomic_DNA"/>
</dbReference>
<reference evidence="1" key="1">
    <citation type="submission" date="2017-02" db="EMBL/GenBank/DDBJ databases">
        <title>Delving into the versatile metabolic prowess of the omnipresent phylum Bacteroidetes.</title>
        <authorList>
            <person name="Nobu M.K."/>
            <person name="Mei R."/>
            <person name="Narihiro T."/>
            <person name="Kuroda K."/>
            <person name="Liu W.-T."/>
        </authorList>
    </citation>
    <scope>NUCLEOTIDE SEQUENCE</scope>
    <source>
        <strain evidence="1">ADurb.Bin417</strain>
    </source>
</reference>
<organism evidence="1">
    <name type="scientific">candidate division TA06 bacterium ADurb.Bin417</name>
    <dbReference type="NCBI Taxonomy" id="1852828"/>
    <lineage>
        <taxon>Bacteria</taxon>
        <taxon>Bacteria division TA06</taxon>
    </lineage>
</organism>
<dbReference type="Proteomes" id="UP000485484">
    <property type="component" value="Unassembled WGS sequence"/>
</dbReference>
<name>A0A1V5M5N4_UNCT6</name>
<evidence type="ECO:0000313" key="1">
    <source>
        <dbReference type="EMBL" id="OPZ88465.1"/>
    </source>
</evidence>